<evidence type="ECO:0000256" key="1">
    <source>
        <dbReference type="SAM" id="Phobius"/>
    </source>
</evidence>
<protein>
    <recommendedName>
        <fullName evidence="5">ER membrane protein complex subunit 7 beta-sandwich domain-containing protein</fullName>
    </recommendedName>
</protein>
<sequence length="211" mass="23749">MVCLRLLLFGFVLAIICVRSEQQEGDDDADTFKDLLLKGDGVISSRLDQTYRVSGEPAVIVLTDAFGVERKCSVDTRGVFEFREVGDGVYFITVIRSGRFVRPLRVMVENGRVSEAHELDSSTKTLIPRSNKQDLVLVTRHLIPFIRPKAPFPLAGMLRSRYALLVLVAIVLVLMLPKMMDSMDDDLMQELLGTKKPIVLSPNEHMRKLTE</sequence>
<dbReference type="AlphaFoldDB" id="A0AAV8V019"/>
<gene>
    <name evidence="3" type="ORF">NDN08_008194</name>
</gene>
<dbReference type="EMBL" id="JAMWBK010000002">
    <property type="protein sequence ID" value="KAJ8908099.1"/>
    <property type="molecule type" value="Genomic_DNA"/>
</dbReference>
<dbReference type="GO" id="GO:0072546">
    <property type="term" value="C:EMC complex"/>
    <property type="evidence" value="ECO:0007669"/>
    <property type="project" value="TreeGrafter"/>
</dbReference>
<dbReference type="PANTHER" id="PTHR13605">
    <property type="entry name" value="ER MEMBRANE PROTEIN COMPLEX SUBUNIT 7"/>
    <property type="match status" value="1"/>
</dbReference>
<keyword evidence="1" id="KW-0472">Membrane</keyword>
<reference evidence="3 4" key="1">
    <citation type="journal article" date="2023" name="Nat. Commun.">
        <title>Origin of minicircular mitochondrial genomes in red algae.</title>
        <authorList>
            <person name="Lee Y."/>
            <person name="Cho C.H."/>
            <person name="Lee Y.M."/>
            <person name="Park S.I."/>
            <person name="Yang J.H."/>
            <person name="West J.A."/>
            <person name="Bhattacharya D."/>
            <person name="Yoon H.S."/>
        </authorList>
    </citation>
    <scope>NUCLEOTIDE SEQUENCE [LARGE SCALE GENOMIC DNA]</scope>
    <source>
        <strain evidence="3 4">CCMP1338</strain>
        <tissue evidence="3">Whole cell</tissue>
    </source>
</reference>
<feature type="signal peptide" evidence="2">
    <location>
        <begin position="1"/>
        <end position="22"/>
    </location>
</feature>
<dbReference type="Proteomes" id="UP001157974">
    <property type="component" value="Unassembled WGS sequence"/>
</dbReference>
<keyword evidence="1" id="KW-1133">Transmembrane helix</keyword>
<evidence type="ECO:0008006" key="5">
    <source>
        <dbReference type="Google" id="ProtNLM"/>
    </source>
</evidence>
<name>A0AAV8V019_9RHOD</name>
<feature type="chain" id="PRO_5043529906" description="ER membrane protein complex subunit 7 beta-sandwich domain-containing protein" evidence="2">
    <location>
        <begin position="23"/>
        <end position="211"/>
    </location>
</feature>
<proteinExistence type="predicted"/>
<dbReference type="PANTHER" id="PTHR13605:SF4">
    <property type="entry name" value="ER MEMBRANE PROTEIN COMPLEX SUBUNIT 7"/>
    <property type="match status" value="1"/>
</dbReference>
<dbReference type="InterPro" id="IPR039163">
    <property type="entry name" value="EMC7"/>
</dbReference>
<feature type="transmembrane region" description="Helical" evidence="1">
    <location>
        <begin position="162"/>
        <end position="180"/>
    </location>
</feature>
<accession>A0AAV8V019</accession>
<organism evidence="3 4">
    <name type="scientific">Rhodosorus marinus</name>
    <dbReference type="NCBI Taxonomy" id="101924"/>
    <lineage>
        <taxon>Eukaryota</taxon>
        <taxon>Rhodophyta</taxon>
        <taxon>Stylonematophyceae</taxon>
        <taxon>Stylonematales</taxon>
        <taxon>Stylonemataceae</taxon>
        <taxon>Rhodosorus</taxon>
    </lineage>
</organism>
<evidence type="ECO:0000256" key="2">
    <source>
        <dbReference type="SAM" id="SignalP"/>
    </source>
</evidence>
<keyword evidence="4" id="KW-1185">Reference proteome</keyword>
<evidence type="ECO:0000313" key="4">
    <source>
        <dbReference type="Proteomes" id="UP001157974"/>
    </source>
</evidence>
<evidence type="ECO:0000313" key="3">
    <source>
        <dbReference type="EMBL" id="KAJ8908099.1"/>
    </source>
</evidence>
<keyword evidence="1" id="KW-0812">Transmembrane</keyword>
<keyword evidence="2" id="KW-0732">Signal</keyword>
<comment type="caution">
    <text evidence="3">The sequence shown here is derived from an EMBL/GenBank/DDBJ whole genome shotgun (WGS) entry which is preliminary data.</text>
</comment>